<gene>
    <name evidence="8" type="primary">trpC</name>
    <name evidence="10" type="ORF">J2S74_004928</name>
</gene>
<name>A0ABU0A545_9BACI</name>
<comment type="pathway">
    <text evidence="2 8">Amino-acid biosynthesis; L-tryptophan biosynthesis; L-tryptophan from chorismate: step 4/5.</text>
</comment>
<reference evidence="10 11" key="1">
    <citation type="submission" date="2023-07" db="EMBL/GenBank/DDBJ databases">
        <title>Genomic Encyclopedia of Type Strains, Phase IV (KMG-IV): sequencing the most valuable type-strain genomes for metagenomic binning, comparative biology and taxonomic classification.</title>
        <authorList>
            <person name="Goeker M."/>
        </authorList>
    </citation>
    <scope>NUCLEOTIDE SEQUENCE [LARGE SCALE GENOMIC DNA]</scope>
    <source>
        <strain evidence="10 11">DSM 9768</strain>
    </source>
</reference>
<evidence type="ECO:0000256" key="1">
    <source>
        <dbReference type="ARBA" id="ARBA00001633"/>
    </source>
</evidence>
<keyword evidence="3 8" id="KW-0028">Amino-acid biosynthesis</keyword>
<evidence type="ECO:0000313" key="11">
    <source>
        <dbReference type="Proteomes" id="UP001230005"/>
    </source>
</evidence>
<evidence type="ECO:0000256" key="4">
    <source>
        <dbReference type="ARBA" id="ARBA00022793"/>
    </source>
</evidence>
<keyword evidence="4 8" id="KW-0210">Decarboxylase</keyword>
<dbReference type="Proteomes" id="UP001230005">
    <property type="component" value="Unassembled WGS sequence"/>
</dbReference>
<evidence type="ECO:0000256" key="2">
    <source>
        <dbReference type="ARBA" id="ARBA00004696"/>
    </source>
</evidence>
<evidence type="ECO:0000256" key="6">
    <source>
        <dbReference type="ARBA" id="ARBA00023141"/>
    </source>
</evidence>
<keyword evidence="6 8" id="KW-0057">Aromatic amino acid biosynthesis</keyword>
<dbReference type="SUPFAM" id="SSF51366">
    <property type="entry name" value="Ribulose-phoshate binding barrel"/>
    <property type="match status" value="1"/>
</dbReference>
<dbReference type="Gene3D" id="3.20.20.70">
    <property type="entry name" value="Aldolase class I"/>
    <property type="match status" value="1"/>
</dbReference>
<dbReference type="InterPro" id="IPR013798">
    <property type="entry name" value="Indole-3-glycerol_P_synth_dom"/>
</dbReference>
<dbReference type="HAMAP" id="MF_00134_B">
    <property type="entry name" value="IGPS_B"/>
    <property type="match status" value="1"/>
</dbReference>
<dbReference type="EMBL" id="JAUSUG010000028">
    <property type="protein sequence ID" value="MDQ0257470.1"/>
    <property type="molecule type" value="Genomic_DNA"/>
</dbReference>
<organism evidence="10 11">
    <name type="scientific">Evansella vedderi</name>
    <dbReference type="NCBI Taxonomy" id="38282"/>
    <lineage>
        <taxon>Bacteria</taxon>
        <taxon>Bacillati</taxon>
        <taxon>Bacillota</taxon>
        <taxon>Bacilli</taxon>
        <taxon>Bacillales</taxon>
        <taxon>Bacillaceae</taxon>
        <taxon>Evansella</taxon>
    </lineage>
</organism>
<dbReference type="InterPro" id="IPR011060">
    <property type="entry name" value="RibuloseP-bd_barrel"/>
</dbReference>
<dbReference type="InterPro" id="IPR013785">
    <property type="entry name" value="Aldolase_TIM"/>
</dbReference>
<dbReference type="PANTHER" id="PTHR22854">
    <property type="entry name" value="TRYPTOPHAN BIOSYNTHESIS PROTEIN"/>
    <property type="match status" value="1"/>
</dbReference>
<evidence type="ECO:0000313" key="10">
    <source>
        <dbReference type="EMBL" id="MDQ0257470.1"/>
    </source>
</evidence>
<dbReference type="Pfam" id="PF00218">
    <property type="entry name" value="IGPS"/>
    <property type="match status" value="1"/>
</dbReference>
<comment type="similarity">
    <text evidence="8">Belongs to the TrpC family.</text>
</comment>
<comment type="caution">
    <text evidence="10">The sequence shown here is derived from an EMBL/GenBank/DDBJ whole genome shotgun (WGS) entry which is preliminary data.</text>
</comment>
<dbReference type="EC" id="4.1.1.48" evidence="8"/>
<dbReference type="GO" id="GO:0004425">
    <property type="term" value="F:indole-3-glycerol-phosphate synthase activity"/>
    <property type="evidence" value="ECO:0007669"/>
    <property type="project" value="UniProtKB-EC"/>
</dbReference>
<evidence type="ECO:0000256" key="8">
    <source>
        <dbReference type="HAMAP-Rule" id="MF_00134"/>
    </source>
</evidence>
<keyword evidence="7 8" id="KW-0456">Lyase</keyword>
<proteinExistence type="inferred from homology"/>
<evidence type="ECO:0000256" key="3">
    <source>
        <dbReference type="ARBA" id="ARBA00022605"/>
    </source>
</evidence>
<dbReference type="PROSITE" id="PS00614">
    <property type="entry name" value="IGPS"/>
    <property type="match status" value="1"/>
</dbReference>
<dbReference type="NCBIfam" id="NF001377">
    <property type="entry name" value="PRK00278.2-4"/>
    <property type="match status" value="1"/>
</dbReference>
<dbReference type="CDD" id="cd00331">
    <property type="entry name" value="IGPS"/>
    <property type="match status" value="1"/>
</dbReference>
<feature type="domain" description="Indole-3-glycerol phosphate synthase" evidence="9">
    <location>
        <begin position="7"/>
        <end position="248"/>
    </location>
</feature>
<dbReference type="InterPro" id="IPR045186">
    <property type="entry name" value="Indole-3-glycerol_P_synth"/>
</dbReference>
<evidence type="ECO:0000256" key="7">
    <source>
        <dbReference type="ARBA" id="ARBA00023239"/>
    </source>
</evidence>
<comment type="catalytic activity">
    <reaction evidence="1 8">
        <text>1-(2-carboxyphenylamino)-1-deoxy-D-ribulose 5-phosphate + H(+) = (1S,2R)-1-C-(indol-3-yl)glycerol 3-phosphate + CO2 + H2O</text>
        <dbReference type="Rhea" id="RHEA:23476"/>
        <dbReference type="ChEBI" id="CHEBI:15377"/>
        <dbReference type="ChEBI" id="CHEBI:15378"/>
        <dbReference type="ChEBI" id="CHEBI:16526"/>
        <dbReference type="ChEBI" id="CHEBI:58613"/>
        <dbReference type="ChEBI" id="CHEBI:58866"/>
        <dbReference type="EC" id="4.1.1.48"/>
    </reaction>
</comment>
<keyword evidence="11" id="KW-1185">Reference proteome</keyword>
<dbReference type="PANTHER" id="PTHR22854:SF2">
    <property type="entry name" value="INDOLE-3-GLYCEROL-PHOSPHATE SYNTHASE"/>
    <property type="match status" value="1"/>
</dbReference>
<evidence type="ECO:0000256" key="5">
    <source>
        <dbReference type="ARBA" id="ARBA00022822"/>
    </source>
</evidence>
<dbReference type="InterPro" id="IPR001468">
    <property type="entry name" value="Indole-3-GlycerolPSynthase_CS"/>
</dbReference>
<sequence>MSANILDQIVEQKKQEVTQLGEINVEGVTVEGRSFYEALLNPNHELGVIAEVKKASPSKGVLVENFEPVQIAKEYEKSGADAISVLTDERYFKGHRSYLTQVKKHTALPVLRKDFIIDEIQIYESKSMGADAILLIAAILSKTQIKEYMSLAEELSLDVLMEVHDEEELDKVMSTVHPKILGVNNRNLKTFETTLETSNRLSKLIPKDVLFISESGIRSKEDINFLKEINANGILVGETLMVEKNKTKVFNQWFGEASLNGATS</sequence>
<accession>A0ABU0A545</accession>
<evidence type="ECO:0000259" key="9">
    <source>
        <dbReference type="Pfam" id="PF00218"/>
    </source>
</evidence>
<keyword evidence="5 8" id="KW-0822">Tryptophan biosynthesis</keyword>
<protein>
    <recommendedName>
        <fullName evidence="8">Indole-3-glycerol phosphate synthase</fullName>
        <shortName evidence="8">IGPS</shortName>
        <ecNumber evidence="8">4.1.1.48</ecNumber>
    </recommendedName>
</protein>